<dbReference type="PANTHER" id="PTHR35008">
    <property type="entry name" value="BLL4482 PROTEIN-RELATED"/>
    <property type="match status" value="1"/>
</dbReference>
<evidence type="ECO:0000256" key="1">
    <source>
        <dbReference type="ARBA" id="ARBA00022448"/>
    </source>
</evidence>
<evidence type="ECO:0000256" key="8">
    <source>
        <dbReference type="SAM" id="SignalP"/>
    </source>
</evidence>
<evidence type="ECO:0000256" key="2">
    <source>
        <dbReference type="ARBA" id="ARBA00022617"/>
    </source>
</evidence>
<dbReference type="PRINTS" id="PR00605">
    <property type="entry name" value="CYTCHROMECIC"/>
</dbReference>
<dbReference type="PROSITE" id="PS51007">
    <property type="entry name" value="CYTC"/>
    <property type="match status" value="1"/>
</dbReference>
<dbReference type="InterPro" id="IPR036909">
    <property type="entry name" value="Cyt_c-like_dom_sf"/>
</dbReference>
<keyword evidence="5 6" id="KW-0408">Iron</keyword>
<name>A0A366GPI9_9GAMM</name>
<dbReference type="Pfam" id="PF00034">
    <property type="entry name" value="Cytochrom_C"/>
    <property type="match status" value="1"/>
</dbReference>
<keyword evidence="2 6" id="KW-0349">Heme</keyword>
<dbReference type="GO" id="GO:0009055">
    <property type="term" value="F:electron transfer activity"/>
    <property type="evidence" value="ECO:0007669"/>
    <property type="project" value="InterPro"/>
</dbReference>
<dbReference type="GO" id="GO:0005506">
    <property type="term" value="F:iron ion binding"/>
    <property type="evidence" value="ECO:0007669"/>
    <property type="project" value="InterPro"/>
</dbReference>
<comment type="caution">
    <text evidence="10">The sequence shown here is derived from an EMBL/GenBank/DDBJ whole genome shotgun (WGS) entry which is preliminary data.</text>
</comment>
<dbReference type="Proteomes" id="UP000252995">
    <property type="component" value="Unassembled WGS sequence"/>
</dbReference>
<dbReference type="GO" id="GO:0020037">
    <property type="term" value="F:heme binding"/>
    <property type="evidence" value="ECO:0007669"/>
    <property type="project" value="InterPro"/>
</dbReference>
<feature type="region of interest" description="Disordered" evidence="7">
    <location>
        <begin position="70"/>
        <end position="93"/>
    </location>
</feature>
<keyword evidence="3 6" id="KW-0479">Metal-binding</keyword>
<accession>A0A366GPI9</accession>
<dbReference type="InterPro" id="IPR008168">
    <property type="entry name" value="Cyt_C_IC"/>
</dbReference>
<evidence type="ECO:0000256" key="3">
    <source>
        <dbReference type="ARBA" id="ARBA00022723"/>
    </source>
</evidence>
<reference evidence="10 11" key="1">
    <citation type="submission" date="2018-06" db="EMBL/GenBank/DDBJ databases">
        <title>Freshwater and sediment microbial communities from various areas in North America, analyzing microbe dynamics in response to fracking.</title>
        <authorList>
            <person name="Lamendella R."/>
        </authorList>
    </citation>
    <scope>NUCLEOTIDE SEQUENCE [LARGE SCALE GENOMIC DNA]</scope>
    <source>
        <strain evidence="10 11">114J</strain>
    </source>
</reference>
<gene>
    <name evidence="10" type="ORF">DET50_11266</name>
</gene>
<evidence type="ECO:0000256" key="6">
    <source>
        <dbReference type="PROSITE-ProRule" id="PRU00433"/>
    </source>
</evidence>
<dbReference type="AlphaFoldDB" id="A0A366GPI9"/>
<feature type="chain" id="PRO_5017008200" evidence="8">
    <location>
        <begin position="29"/>
        <end position="167"/>
    </location>
</feature>
<dbReference type="PANTHER" id="PTHR35008:SF4">
    <property type="entry name" value="BLL4482 PROTEIN"/>
    <property type="match status" value="1"/>
</dbReference>
<evidence type="ECO:0000256" key="4">
    <source>
        <dbReference type="ARBA" id="ARBA00022982"/>
    </source>
</evidence>
<feature type="domain" description="Cytochrome c" evidence="9">
    <location>
        <begin position="47"/>
        <end position="145"/>
    </location>
</feature>
<keyword evidence="1" id="KW-0813">Transport</keyword>
<feature type="compositionally biased region" description="Basic and acidic residues" evidence="7">
    <location>
        <begin position="76"/>
        <end position="93"/>
    </location>
</feature>
<evidence type="ECO:0000256" key="5">
    <source>
        <dbReference type="ARBA" id="ARBA00023004"/>
    </source>
</evidence>
<dbReference type="EMBL" id="QNRO01000012">
    <property type="protein sequence ID" value="RBP28337.1"/>
    <property type="molecule type" value="Genomic_DNA"/>
</dbReference>
<evidence type="ECO:0000313" key="11">
    <source>
        <dbReference type="Proteomes" id="UP000252995"/>
    </source>
</evidence>
<evidence type="ECO:0000256" key="7">
    <source>
        <dbReference type="SAM" id="MobiDB-lite"/>
    </source>
</evidence>
<protein>
    <submittedName>
        <fullName evidence="10">Mono/diheme cytochrome c family protein</fullName>
    </submittedName>
</protein>
<organism evidence="10 11">
    <name type="scientific">Marinobacter pelagius</name>
    <dbReference type="NCBI Taxonomy" id="379482"/>
    <lineage>
        <taxon>Bacteria</taxon>
        <taxon>Pseudomonadati</taxon>
        <taxon>Pseudomonadota</taxon>
        <taxon>Gammaproteobacteria</taxon>
        <taxon>Pseudomonadales</taxon>
        <taxon>Marinobacteraceae</taxon>
        <taxon>Marinobacter</taxon>
    </lineage>
</organism>
<evidence type="ECO:0000259" key="9">
    <source>
        <dbReference type="PROSITE" id="PS51007"/>
    </source>
</evidence>
<dbReference type="InterPro" id="IPR051459">
    <property type="entry name" value="Cytochrome_c-type_DH"/>
</dbReference>
<evidence type="ECO:0000313" key="10">
    <source>
        <dbReference type="EMBL" id="RBP28337.1"/>
    </source>
</evidence>
<dbReference type="SUPFAM" id="SSF46626">
    <property type="entry name" value="Cytochrome c"/>
    <property type="match status" value="1"/>
</dbReference>
<feature type="signal peptide" evidence="8">
    <location>
        <begin position="1"/>
        <end position="28"/>
    </location>
</feature>
<keyword evidence="8" id="KW-0732">Signal</keyword>
<dbReference type="Gene3D" id="1.10.760.10">
    <property type="entry name" value="Cytochrome c-like domain"/>
    <property type="match status" value="1"/>
</dbReference>
<dbReference type="InterPro" id="IPR009056">
    <property type="entry name" value="Cyt_c-like_dom"/>
</dbReference>
<keyword evidence="4" id="KW-0249">Electron transport</keyword>
<proteinExistence type="predicted"/>
<sequence length="167" mass="18676">MVICSPVTLLANGHLFMNKWVASLVLFAAPVAGMTSGGSATSESVPAKLAEGRQVYEQSCASCHGWQGEGAANWQKPDEAGERPPPPHDETGHIWRHSDAMLFRMIAEGWRHPFNKTDRLTMPAFRDTLTDQEIQAVIEYLKTFWDEDQRRYQLEESQNATEPEGSS</sequence>